<dbReference type="InterPro" id="IPR024490">
    <property type="entry name" value="DUF2759"/>
</dbReference>
<organism evidence="2 3">
    <name type="scientific">Caryophanon latum</name>
    <dbReference type="NCBI Taxonomy" id="33977"/>
    <lineage>
        <taxon>Bacteria</taxon>
        <taxon>Bacillati</taxon>
        <taxon>Bacillota</taxon>
        <taxon>Bacilli</taxon>
        <taxon>Bacillales</taxon>
        <taxon>Caryophanaceae</taxon>
        <taxon>Caryophanon</taxon>
    </lineage>
</organism>
<evidence type="ECO:0000313" key="3">
    <source>
        <dbReference type="Proteomes" id="UP000093482"/>
    </source>
</evidence>
<dbReference type="EMBL" id="MATO01000035">
    <property type="protein sequence ID" value="OCS90659.1"/>
    <property type="molecule type" value="Genomic_DNA"/>
</dbReference>
<gene>
    <name evidence="2" type="ORF">A6K76_10955</name>
</gene>
<feature type="transmembrane region" description="Helical" evidence="1">
    <location>
        <begin position="32"/>
        <end position="50"/>
    </location>
</feature>
<evidence type="ECO:0000313" key="2">
    <source>
        <dbReference type="EMBL" id="OCS90659.1"/>
    </source>
</evidence>
<dbReference type="RefSeq" id="WP_066464566.1">
    <property type="nucleotide sequence ID" value="NZ_MATO01000035.1"/>
</dbReference>
<sequence length="59" mass="6468">MNLLMIIFGLIAICGLLGIVQSIREKNVLALVFNAGAAAIFGWFVVMTIWHQGFPPTLH</sequence>
<protein>
    <submittedName>
        <fullName evidence="2">DUF2759 domain-containing protein</fullName>
    </submittedName>
</protein>
<keyword evidence="1" id="KW-0812">Transmembrane</keyword>
<dbReference type="Proteomes" id="UP000093482">
    <property type="component" value="Unassembled WGS sequence"/>
</dbReference>
<keyword evidence="1" id="KW-0472">Membrane</keyword>
<keyword evidence="3" id="KW-1185">Reference proteome</keyword>
<evidence type="ECO:0000256" key="1">
    <source>
        <dbReference type="SAM" id="Phobius"/>
    </source>
</evidence>
<proteinExistence type="predicted"/>
<comment type="caution">
    <text evidence="2">The sequence shown here is derived from an EMBL/GenBank/DDBJ whole genome shotgun (WGS) entry which is preliminary data.</text>
</comment>
<dbReference type="AlphaFoldDB" id="A0A1C0YU28"/>
<dbReference type="OrthoDB" id="2355718at2"/>
<dbReference type="Pfam" id="PF10958">
    <property type="entry name" value="DUF2759"/>
    <property type="match status" value="1"/>
</dbReference>
<name>A0A1C0YU28_9BACL</name>
<accession>A0A1C0YU28</accession>
<reference evidence="2 3" key="1">
    <citation type="submission" date="2016-07" db="EMBL/GenBank/DDBJ databases">
        <title>Caryophanon latum genome sequencing.</title>
        <authorList>
            <person name="Verma A."/>
            <person name="Pal Y."/>
            <person name="Krishnamurthi S."/>
        </authorList>
    </citation>
    <scope>NUCLEOTIDE SEQUENCE [LARGE SCALE GENOMIC DNA]</scope>
    <source>
        <strain evidence="2 3">DSM 14151</strain>
    </source>
</reference>
<keyword evidence="1" id="KW-1133">Transmembrane helix</keyword>